<dbReference type="InterPro" id="IPR009875">
    <property type="entry name" value="PilZ_domain"/>
</dbReference>
<dbReference type="HAMAP" id="MF_01457">
    <property type="entry name" value="YcgR"/>
    <property type="match status" value="1"/>
</dbReference>
<keyword evidence="1 4" id="KW-0973">c-di-GMP</keyword>
<evidence type="ECO:0000256" key="1">
    <source>
        <dbReference type="ARBA" id="ARBA00022636"/>
    </source>
</evidence>
<comment type="caution">
    <text evidence="7">The sequence shown here is derived from an EMBL/GenBank/DDBJ whole genome shotgun (WGS) entry which is preliminary data.</text>
</comment>
<evidence type="ECO:0000313" key="7">
    <source>
        <dbReference type="EMBL" id="TWT17999.1"/>
    </source>
</evidence>
<dbReference type="GO" id="GO:0071973">
    <property type="term" value="P:bacterial-type flagellum-dependent cell motility"/>
    <property type="evidence" value="ECO:0007669"/>
    <property type="project" value="UniProtKB-UniRule"/>
</dbReference>
<evidence type="ECO:0000259" key="5">
    <source>
        <dbReference type="Pfam" id="PF07238"/>
    </source>
</evidence>
<sequence>MPDADALHLLDDEEHSPFALHDPQQIGQVLRGLAEARAQIATRLVPGGHACPTALLEVRDDRTLVLDGNRDEAMNQRMAAATRVVCSAQLDLVPIRFRLSTPRRTLHEDYVAFTAPWPAALLRLQRRESYRLPLSATATATLLPGADADGRTLRVLDLSAGGLALAVPDDAIHGFQPGTRLPPCRLQLGDAEPVPVAVEVAWTARDGVRGNTAWWRAGCRFAELPAALEQQLMQYIFRIERQRNARLRRGG</sequence>
<dbReference type="Pfam" id="PF07317">
    <property type="entry name" value="PilZN"/>
    <property type="match status" value="1"/>
</dbReference>
<dbReference type="Pfam" id="PF07238">
    <property type="entry name" value="PilZ"/>
    <property type="match status" value="1"/>
</dbReference>
<dbReference type="RefSeq" id="WP_146313116.1">
    <property type="nucleotide sequence ID" value="NZ_VOHE01000006.1"/>
</dbReference>
<comment type="subunit">
    <text evidence="4">Monomer. Interacts with the flagellar basal bodies.</text>
</comment>
<dbReference type="Gene3D" id="2.30.110.10">
    <property type="entry name" value="Electron Transport, Fmn-binding Protein, Chain A"/>
    <property type="match status" value="1"/>
</dbReference>
<dbReference type="EMBL" id="VOHE01000006">
    <property type="protein sequence ID" value="TWT17999.1"/>
    <property type="molecule type" value="Genomic_DNA"/>
</dbReference>
<reference evidence="7 8" key="1">
    <citation type="submission" date="2019-07" db="EMBL/GenBank/DDBJ databases">
        <title>Luteimonas sp. YD-1 nov., isolated from acidic soil.</title>
        <authorList>
            <person name="Zhou J."/>
        </authorList>
    </citation>
    <scope>NUCLEOTIDE SEQUENCE [LARGE SCALE GENOMIC DNA]</scope>
    <source>
        <strain evidence="7 8">YD-1</strain>
    </source>
</reference>
<keyword evidence="3 4" id="KW-0975">Bacterial flagellum</keyword>
<dbReference type="Proteomes" id="UP000315949">
    <property type="component" value="Unassembled WGS sequence"/>
</dbReference>
<accession>A0A5C5TWS2</accession>
<dbReference type="AlphaFoldDB" id="A0A5C5TWS2"/>
<name>A0A5C5TWS2_9GAMM</name>
<dbReference type="InterPro" id="IPR023787">
    <property type="entry name" value="T3SS_YcgR"/>
</dbReference>
<dbReference type="InterPro" id="IPR012349">
    <property type="entry name" value="Split_barrel_FMN-bd"/>
</dbReference>
<protein>
    <recommendedName>
        <fullName evidence="4">Flagellar brake protein YcgR</fullName>
    </recommendedName>
    <alternativeName>
        <fullName evidence="4">Cyclic di-GMP binding protein YcgR</fullName>
    </alternativeName>
</protein>
<comment type="function">
    <text evidence="4">Acts as a flagellar brake, regulating swimming and swarming in a bis-(3'-5') cyclic diguanylic acid (c-di-GMP)-dependent manner. Binds 1 c-di-GMP dimer per subunit. Increasing levels of c-di-GMP lead to decreased motility.</text>
</comment>
<keyword evidence="2 4" id="KW-0547">Nucleotide-binding</keyword>
<evidence type="ECO:0000256" key="4">
    <source>
        <dbReference type="HAMAP-Rule" id="MF_01457"/>
    </source>
</evidence>
<dbReference type="GO" id="GO:0071945">
    <property type="term" value="P:regulation of bacterial-type flagellum-dependent cell motility by regulation of motor speed"/>
    <property type="evidence" value="ECO:0007669"/>
    <property type="project" value="UniProtKB-UniRule"/>
</dbReference>
<organism evidence="7 8">
    <name type="scientific">Luteimonas wenzhouensis</name>
    <dbReference type="NCBI Taxonomy" id="2599615"/>
    <lineage>
        <taxon>Bacteria</taxon>
        <taxon>Pseudomonadati</taxon>
        <taxon>Pseudomonadota</taxon>
        <taxon>Gammaproteobacteria</taxon>
        <taxon>Lysobacterales</taxon>
        <taxon>Lysobacteraceae</taxon>
        <taxon>Luteimonas</taxon>
    </lineage>
</organism>
<dbReference type="GO" id="GO:0009425">
    <property type="term" value="C:bacterial-type flagellum basal body"/>
    <property type="evidence" value="ECO:0007669"/>
    <property type="project" value="UniProtKB-SubCell"/>
</dbReference>
<dbReference type="OrthoDB" id="5572581at2"/>
<evidence type="ECO:0000256" key="3">
    <source>
        <dbReference type="ARBA" id="ARBA00023143"/>
    </source>
</evidence>
<comment type="similarity">
    <text evidence="4">Belongs to the YcgR family.</text>
</comment>
<comment type="subcellular location">
    <subcellularLocation>
        <location evidence="4">Bacterial flagellum basal body</location>
    </subcellularLocation>
</comment>
<evidence type="ECO:0000259" key="6">
    <source>
        <dbReference type="Pfam" id="PF07317"/>
    </source>
</evidence>
<proteinExistence type="inferred from homology"/>
<dbReference type="Gene3D" id="2.40.10.220">
    <property type="entry name" value="predicted glycosyltransferase like domains"/>
    <property type="match status" value="1"/>
</dbReference>
<evidence type="ECO:0000256" key="2">
    <source>
        <dbReference type="ARBA" id="ARBA00022741"/>
    </source>
</evidence>
<evidence type="ECO:0000313" key="8">
    <source>
        <dbReference type="Proteomes" id="UP000315949"/>
    </source>
</evidence>
<dbReference type="GO" id="GO:0035438">
    <property type="term" value="F:cyclic-di-GMP binding"/>
    <property type="evidence" value="ECO:0007669"/>
    <property type="project" value="UniProtKB-UniRule"/>
</dbReference>
<feature type="domain" description="PilZ" evidence="5">
    <location>
        <begin position="125"/>
        <end position="238"/>
    </location>
</feature>
<dbReference type="InterPro" id="IPR009926">
    <property type="entry name" value="T3SS_YcgR_PilZN"/>
</dbReference>
<keyword evidence="8" id="KW-1185">Reference proteome</keyword>
<gene>
    <name evidence="4" type="primary">ycgR</name>
    <name evidence="7" type="ORF">FQY79_11870</name>
</gene>
<feature type="domain" description="Type III secretion system flagellar brake protein YcgR PilZN" evidence="6">
    <location>
        <begin position="18"/>
        <end position="123"/>
    </location>
</feature>